<evidence type="ECO:0000313" key="1">
    <source>
        <dbReference type="EMBL" id="GIG45125.1"/>
    </source>
</evidence>
<protein>
    <submittedName>
        <fullName evidence="1">Uncharacterized protein</fullName>
    </submittedName>
</protein>
<dbReference type="AlphaFoldDB" id="A0A919PMH5"/>
<proteinExistence type="predicted"/>
<comment type="caution">
    <text evidence="1">The sequence shown here is derived from an EMBL/GenBank/DDBJ whole genome shotgun (WGS) entry which is preliminary data.</text>
</comment>
<dbReference type="Proteomes" id="UP000660611">
    <property type="component" value="Unassembled WGS sequence"/>
</dbReference>
<keyword evidence="2" id="KW-1185">Reference proteome</keyword>
<reference evidence="1" key="1">
    <citation type="submission" date="2021-01" db="EMBL/GenBank/DDBJ databases">
        <title>Whole genome shotgun sequence of Dactylosporangium siamense NBRC 106093.</title>
        <authorList>
            <person name="Komaki H."/>
            <person name="Tamura T."/>
        </authorList>
    </citation>
    <scope>NUCLEOTIDE SEQUENCE</scope>
    <source>
        <strain evidence="1">NBRC 106093</strain>
    </source>
</reference>
<sequence>MFACKGCRAELTVPMAEVALPAHAHQNLGHTLIGPLMEPGTFAVDPDPPAWLRFPGAPVVIAPGDLRGTVFRQDLAGEGCLGVGGGSGPNLVCERCGRVVATRIDDCGRWQAVWLDPAAVLHIAGPARPQLTWEELRTRRAGVDLLEQNGSWSPVWSAALAAALARVLAVSGGAPVTADGALDALIGPALAAMLPAGPPPRPVTLAGPARSVTLAGPGLPPGDVDVALVPRHPQTGAAWTLPGAGNAVPLEWDVWAPLAYRPARGPVPLPAGERRDDPPPLLPSERFWLDRGVFVATLRRLPELDRPWLRAIHDRAESRGYGWPLML</sequence>
<dbReference type="RefSeq" id="WP_203846935.1">
    <property type="nucleotide sequence ID" value="NZ_BAAAVW010000009.1"/>
</dbReference>
<accession>A0A919PMH5</accession>
<dbReference type="EMBL" id="BONQ01000050">
    <property type="protein sequence ID" value="GIG45125.1"/>
    <property type="molecule type" value="Genomic_DNA"/>
</dbReference>
<name>A0A919PMH5_9ACTN</name>
<evidence type="ECO:0000313" key="2">
    <source>
        <dbReference type="Proteomes" id="UP000660611"/>
    </source>
</evidence>
<gene>
    <name evidence="1" type="ORF">Dsi01nite_031660</name>
</gene>
<organism evidence="1 2">
    <name type="scientific">Dactylosporangium siamense</name>
    <dbReference type="NCBI Taxonomy" id="685454"/>
    <lineage>
        <taxon>Bacteria</taxon>
        <taxon>Bacillati</taxon>
        <taxon>Actinomycetota</taxon>
        <taxon>Actinomycetes</taxon>
        <taxon>Micromonosporales</taxon>
        <taxon>Micromonosporaceae</taxon>
        <taxon>Dactylosporangium</taxon>
    </lineage>
</organism>